<proteinExistence type="predicted"/>
<dbReference type="EMBL" id="BMAC01000093">
    <property type="protein sequence ID" value="GFP84819.1"/>
    <property type="molecule type" value="Genomic_DNA"/>
</dbReference>
<feature type="transmembrane region" description="Helical" evidence="2">
    <location>
        <begin position="269"/>
        <end position="294"/>
    </location>
</feature>
<dbReference type="Proteomes" id="UP000653305">
    <property type="component" value="Unassembled WGS sequence"/>
</dbReference>
<keyword evidence="2" id="KW-1133">Transmembrane helix</keyword>
<comment type="caution">
    <text evidence="3">The sequence shown here is derived from an EMBL/GenBank/DDBJ whole genome shotgun (WGS) entry which is preliminary data.</text>
</comment>
<feature type="transmembrane region" description="Helical" evidence="2">
    <location>
        <begin position="170"/>
        <end position="190"/>
    </location>
</feature>
<evidence type="ECO:0000256" key="1">
    <source>
        <dbReference type="SAM" id="MobiDB-lite"/>
    </source>
</evidence>
<dbReference type="AlphaFoldDB" id="A0A830BHF4"/>
<keyword evidence="4" id="KW-1185">Reference proteome</keyword>
<accession>A0A830BHF4</accession>
<organism evidence="3 4">
    <name type="scientific">Phtheirospermum japonicum</name>
    <dbReference type="NCBI Taxonomy" id="374723"/>
    <lineage>
        <taxon>Eukaryota</taxon>
        <taxon>Viridiplantae</taxon>
        <taxon>Streptophyta</taxon>
        <taxon>Embryophyta</taxon>
        <taxon>Tracheophyta</taxon>
        <taxon>Spermatophyta</taxon>
        <taxon>Magnoliopsida</taxon>
        <taxon>eudicotyledons</taxon>
        <taxon>Gunneridae</taxon>
        <taxon>Pentapetalae</taxon>
        <taxon>asterids</taxon>
        <taxon>lamiids</taxon>
        <taxon>Lamiales</taxon>
        <taxon>Orobanchaceae</taxon>
        <taxon>Orobanchaceae incertae sedis</taxon>
        <taxon>Phtheirospermum</taxon>
    </lineage>
</organism>
<keyword evidence="2" id="KW-0472">Membrane</keyword>
<name>A0A830BHF4_9LAMI</name>
<reference evidence="3" key="1">
    <citation type="submission" date="2020-07" db="EMBL/GenBank/DDBJ databases">
        <title>Ethylene signaling mediates host invasion by parasitic plants.</title>
        <authorList>
            <person name="Yoshida S."/>
        </authorList>
    </citation>
    <scope>NUCLEOTIDE SEQUENCE</scope>
    <source>
        <strain evidence="3">Okayama</strain>
    </source>
</reference>
<protein>
    <submittedName>
        <fullName evidence="3">Uncharacterized protein</fullName>
    </submittedName>
</protein>
<keyword evidence="2" id="KW-0812">Transmembrane</keyword>
<gene>
    <name evidence="3" type="ORF">PHJA_000625700</name>
</gene>
<evidence type="ECO:0000313" key="4">
    <source>
        <dbReference type="Proteomes" id="UP000653305"/>
    </source>
</evidence>
<sequence length="365" mass="39647">MANSKPPPATVATAIRHSESLHVPTPPPAASAIQDFSSTLTISADSAAAATISIRDCAIAIAGILECERTPLAAAAAAAIRDVSTNVSPTSPIVSESDPPPGAAAEARPRLSPVPFAHSTSTRPLRRATRVSTHLTPTPEPGLPNVSPTSNAAAVLNLQLSDMISRIARVAYMVWALMTMIFVVVSLYVFDSKIKTHILAIPFFANRMNQMVLIGAYLDIGVTIMVLPIFIFKFTANPEKVPRILKIITDSFLLTTVSLFTSMDPFSVSIVFAFCFSFLPMLNAVLGISLYGVWENVYTMIVGYTLHAVQKHTSPRVFFALTFGSKILKDVWTYYGERLMKFLFHKLTASVAKRYNRSSDPLDIV</sequence>
<evidence type="ECO:0000256" key="2">
    <source>
        <dbReference type="SAM" id="Phobius"/>
    </source>
</evidence>
<feature type="transmembrane region" description="Helical" evidence="2">
    <location>
        <begin position="210"/>
        <end position="232"/>
    </location>
</feature>
<evidence type="ECO:0000313" key="3">
    <source>
        <dbReference type="EMBL" id="GFP84819.1"/>
    </source>
</evidence>
<feature type="region of interest" description="Disordered" evidence="1">
    <location>
        <begin position="87"/>
        <end position="146"/>
    </location>
</feature>